<feature type="transmembrane region" description="Helical" evidence="2">
    <location>
        <begin position="13"/>
        <end position="31"/>
    </location>
</feature>
<dbReference type="KEGG" id="svp:Pan189_27880"/>
<name>A0A517R3C7_9PLAN</name>
<dbReference type="RefSeq" id="WP_145364507.1">
    <property type="nucleotide sequence ID" value="NZ_CP036268.1"/>
</dbReference>
<keyword evidence="2" id="KW-0812">Transmembrane</keyword>
<reference evidence="3 4" key="1">
    <citation type="submission" date="2019-02" db="EMBL/GenBank/DDBJ databases">
        <title>Deep-cultivation of Planctomycetes and their phenomic and genomic characterization uncovers novel biology.</title>
        <authorList>
            <person name="Wiegand S."/>
            <person name="Jogler M."/>
            <person name="Boedeker C."/>
            <person name="Pinto D."/>
            <person name="Vollmers J."/>
            <person name="Rivas-Marin E."/>
            <person name="Kohn T."/>
            <person name="Peeters S.H."/>
            <person name="Heuer A."/>
            <person name="Rast P."/>
            <person name="Oberbeckmann S."/>
            <person name="Bunk B."/>
            <person name="Jeske O."/>
            <person name="Meyerdierks A."/>
            <person name="Storesund J.E."/>
            <person name="Kallscheuer N."/>
            <person name="Luecker S."/>
            <person name="Lage O.M."/>
            <person name="Pohl T."/>
            <person name="Merkel B.J."/>
            <person name="Hornburger P."/>
            <person name="Mueller R.-W."/>
            <person name="Bruemmer F."/>
            <person name="Labrenz M."/>
            <person name="Spormann A.M."/>
            <person name="Op den Camp H."/>
            <person name="Overmann J."/>
            <person name="Amann R."/>
            <person name="Jetten M.S.M."/>
            <person name="Mascher T."/>
            <person name="Medema M.H."/>
            <person name="Devos D.P."/>
            <person name="Kaster A.-K."/>
            <person name="Ovreas L."/>
            <person name="Rohde M."/>
            <person name="Galperin M.Y."/>
            <person name="Jogler C."/>
        </authorList>
    </citation>
    <scope>NUCLEOTIDE SEQUENCE [LARGE SCALE GENOMIC DNA]</scope>
    <source>
        <strain evidence="3 4">Pan189</strain>
    </source>
</reference>
<feature type="region of interest" description="Disordered" evidence="1">
    <location>
        <begin position="132"/>
        <end position="169"/>
    </location>
</feature>
<feature type="region of interest" description="Disordered" evidence="1">
    <location>
        <begin position="281"/>
        <end position="306"/>
    </location>
</feature>
<evidence type="ECO:0000256" key="1">
    <source>
        <dbReference type="SAM" id="MobiDB-lite"/>
    </source>
</evidence>
<feature type="compositionally biased region" description="Basic and acidic residues" evidence="1">
    <location>
        <begin position="281"/>
        <end position="292"/>
    </location>
</feature>
<accession>A0A517R3C7</accession>
<organism evidence="3 4">
    <name type="scientific">Stratiformator vulcanicus</name>
    <dbReference type="NCBI Taxonomy" id="2527980"/>
    <lineage>
        <taxon>Bacteria</taxon>
        <taxon>Pseudomonadati</taxon>
        <taxon>Planctomycetota</taxon>
        <taxon>Planctomycetia</taxon>
        <taxon>Planctomycetales</taxon>
        <taxon>Planctomycetaceae</taxon>
        <taxon>Stratiformator</taxon>
    </lineage>
</organism>
<evidence type="ECO:0000256" key="2">
    <source>
        <dbReference type="SAM" id="Phobius"/>
    </source>
</evidence>
<feature type="transmembrane region" description="Helical" evidence="2">
    <location>
        <begin position="43"/>
        <end position="62"/>
    </location>
</feature>
<keyword evidence="2" id="KW-1133">Transmembrane helix</keyword>
<evidence type="ECO:0000313" key="3">
    <source>
        <dbReference type="EMBL" id="QDT38395.1"/>
    </source>
</evidence>
<dbReference type="EMBL" id="CP036268">
    <property type="protein sequence ID" value="QDT38395.1"/>
    <property type="molecule type" value="Genomic_DNA"/>
</dbReference>
<evidence type="ECO:0000313" key="4">
    <source>
        <dbReference type="Proteomes" id="UP000317318"/>
    </source>
</evidence>
<dbReference type="AlphaFoldDB" id="A0A517R3C7"/>
<proteinExistence type="predicted"/>
<sequence>MNPFHRLVDVLDHGNFVPLTLAAGVFLYVGQLSTSGSPDVRRYGGHVALCGFVAYLTYRFGFVGFSTEVELVDAVFRTVIVAAIVLGGSWILLSIALPVYRVVDRYARRIMQTTRFSRPTWISRPLADEPYESRSHEEEGLRAHRETHRRSDAEQQTLHEEKRISEQRRREDARFRTKLVYDRHAAEIKAAMPRKLFDEYFGTFLGDDLPPEEVERRATLLRELVLDFSKPDDAREGSFNLPDQLATLAERQQAILNSAFDSQTKEALLANVQFELERTLTSHGHTSSDRTGDASVNAPVNLGTTP</sequence>
<feature type="transmembrane region" description="Helical" evidence="2">
    <location>
        <begin position="74"/>
        <end position="100"/>
    </location>
</feature>
<gene>
    <name evidence="3" type="ORF">Pan189_27880</name>
</gene>
<dbReference type="Proteomes" id="UP000317318">
    <property type="component" value="Chromosome"/>
</dbReference>
<keyword evidence="2" id="KW-0472">Membrane</keyword>
<protein>
    <submittedName>
        <fullName evidence="3">Uncharacterized protein</fullName>
    </submittedName>
</protein>
<keyword evidence="4" id="KW-1185">Reference proteome</keyword>